<comment type="similarity">
    <text evidence="1">Belongs to the paxM FAD-dependent monooxygenase family.</text>
</comment>
<dbReference type="GO" id="GO:0071949">
    <property type="term" value="F:FAD binding"/>
    <property type="evidence" value="ECO:0007669"/>
    <property type="project" value="InterPro"/>
</dbReference>
<dbReference type="InterPro" id="IPR050493">
    <property type="entry name" value="FAD-dep_Monooxygenase_BioMet"/>
</dbReference>
<dbReference type="PANTHER" id="PTHR13789">
    <property type="entry name" value="MONOOXYGENASE"/>
    <property type="match status" value="1"/>
</dbReference>
<dbReference type="AlphaFoldDB" id="A0A4S8S6J6"/>
<dbReference type="InterPro" id="IPR036188">
    <property type="entry name" value="FAD/NAD-bd_sf"/>
</dbReference>
<evidence type="ECO:0000256" key="1">
    <source>
        <dbReference type="ARBA" id="ARBA00007992"/>
    </source>
</evidence>
<evidence type="ECO:0000313" key="8">
    <source>
        <dbReference type="EMBL" id="THV65816.1"/>
    </source>
</evidence>
<name>A0A4S8S6J6_AURPU</name>
<evidence type="ECO:0000256" key="6">
    <source>
        <dbReference type="SAM" id="MobiDB-lite"/>
    </source>
</evidence>
<dbReference type="Proteomes" id="UP000304951">
    <property type="component" value="Unassembled WGS sequence"/>
</dbReference>
<keyword evidence="4" id="KW-0560">Oxidoreductase</keyword>
<dbReference type="PRINTS" id="PR00420">
    <property type="entry name" value="RNGMNOXGNASE"/>
</dbReference>
<sequence length="462" mass="51888">MQSMTLTMTSTNVDKGSQEQDTPTKTGIKVVIVGAGETTSMQKSRTALTVGKGFGGLTAAIECHRQGHDVSIYESFKELKVLGDIISFGSNAGRIFRRWHYKSGDRVSDRLRPLSIDLSNHGFDIYKWTGEFVINQPSPKADPEAPVFNGHRGELHTVVFEYARNELGIPIHLGKRIQKYFEDDKQAGIVLEDGEKVYADVVIGSDGVRSKARELVLGYDDRPKASGYAVFRAWFPNTDMMADPRTRKFCENGDTFQGWIGPDVHFLFSTIKGGKDCCWVMTHRDDKDIEESWSLPGNMEDVYKVIDGWDPLCKAIVEKTPSCVDWKLVYRDPLPRWVSDNGRTSLLGDSAHPFLPTSAQGATQAMEDGVTLAYCLRVAGKAQIPAALRAFQDIRYERVKAVQKTGETTRDMWHKADWDRVKEDPKSVQMPREDWIHGHDAETHVSQVFQDSFNKFGPSLSV</sequence>
<dbReference type="Pfam" id="PF01494">
    <property type="entry name" value="FAD_binding_3"/>
    <property type="match status" value="1"/>
</dbReference>
<evidence type="ECO:0000313" key="9">
    <source>
        <dbReference type="Proteomes" id="UP000304951"/>
    </source>
</evidence>
<evidence type="ECO:0000256" key="3">
    <source>
        <dbReference type="ARBA" id="ARBA00022827"/>
    </source>
</evidence>
<dbReference type="EMBL" id="QZAF01000601">
    <property type="protein sequence ID" value="THV65816.1"/>
    <property type="molecule type" value="Genomic_DNA"/>
</dbReference>
<protein>
    <submittedName>
        <fullName evidence="8">Putative MAK1-like monooxygenase</fullName>
    </submittedName>
</protein>
<keyword evidence="2" id="KW-0285">Flavoprotein</keyword>
<dbReference type="Gene3D" id="3.50.50.60">
    <property type="entry name" value="FAD/NAD(P)-binding domain"/>
    <property type="match status" value="1"/>
</dbReference>
<accession>A0A4S8S6J6</accession>
<dbReference type="PANTHER" id="PTHR13789:SF187">
    <property type="entry name" value="MONOOXYGENASE"/>
    <property type="match status" value="1"/>
</dbReference>
<organism evidence="8 9">
    <name type="scientific">Aureobasidium pullulans</name>
    <name type="common">Black yeast</name>
    <name type="synonym">Pullularia pullulans</name>
    <dbReference type="NCBI Taxonomy" id="5580"/>
    <lineage>
        <taxon>Eukaryota</taxon>
        <taxon>Fungi</taxon>
        <taxon>Dikarya</taxon>
        <taxon>Ascomycota</taxon>
        <taxon>Pezizomycotina</taxon>
        <taxon>Dothideomycetes</taxon>
        <taxon>Dothideomycetidae</taxon>
        <taxon>Dothideales</taxon>
        <taxon>Saccotheciaceae</taxon>
        <taxon>Aureobasidium</taxon>
    </lineage>
</organism>
<keyword evidence="3" id="KW-0274">FAD</keyword>
<comment type="caution">
    <text evidence="8">The sequence shown here is derived from an EMBL/GenBank/DDBJ whole genome shotgun (WGS) entry which is preliminary data.</text>
</comment>
<dbReference type="SUPFAM" id="SSF54373">
    <property type="entry name" value="FAD-linked reductases, C-terminal domain"/>
    <property type="match status" value="1"/>
</dbReference>
<dbReference type="InterPro" id="IPR002938">
    <property type="entry name" value="FAD-bd"/>
</dbReference>
<evidence type="ECO:0000259" key="7">
    <source>
        <dbReference type="Pfam" id="PF01494"/>
    </source>
</evidence>
<reference evidence="8 9" key="1">
    <citation type="submission" date="2018-10" db="EMBL/GenBank/DDBJ databases">
        <title>Fifty Aureobasidium pullulans genomes reveal a recombining polyextremotolerant generalist.</title>
        <authorList>
            <person name="Gostincar C."/>
            <person name="Turk M."/>
            <person name="Zajc J."/>
            <person name="Gunde-Cimerman N."/>
        </authorList>
    </citation>
    <scope>NUCLEOTIDE SEQUENCE [LARGE SCALE GENOMIC DNA]</scope>
    <source>
        <strain evidence="8 9">EXF-11900</strain>
    </source>
</reference>
<evidence type="ECO:0000256" key="5">
    <source>
        <dbReference type="ARBA" id="ARBA00023033"/>
    </source>
</evidence>
<evidence type="ECO:0000256" key="2">
    <source>
        <dbReference type="ARBA" id="ARBA00022630"/>
    </source>
</evidence>
<proteinExistence type="inferred from homology"/>
<keyword evidence="5 8" id="KW-0503">Monooxygenase</keyword>
<feature type="domain" description="FAD-binding" evidence="7">
    <location>
        <begin position="163"/>
        <end position="401"/>
    </location>
</feature>
<feature type="region of interest" description="Disordered" evidence="6">
    <location>
        <begin position="1"/>
        <end position="22"/>
    </location>
</feature>
<dbReference type="GO" id="GO:0004497">
    <property type="term" value="F:monooxygenase activity"/>
    <property type="evidence" value="ECO:0007669"/>
    <property type="project" value="UniProtKB-KW"/>
</dbReference>
<dbReference type="FunFam" id="3.50.50.60:FF:000331">
    <property type="entry name" value="FAD/NAD(P)-binding domain-containing protein"/>
    <property type="match status" value="1"/>
</dbReference>
<gene>
    <name evidence="8" type="ORF">D6D28_08803</name>
</gene>
<dbReference type="SUPFAM" id="SSF51905">
    <property type="entry name" value="FAD/NAD(P)-binding domain"/>
    <property type="match status" value="1"/>
</dbReference>
<evidence type="ECO:0000256" key="4">
    <source>
        <dbReference type="ARBA" id="ARBA00023002"/>
    </source>
</evidence>